<dbReference type="HOGENOM" id="CLU_162087_0_0_12"/>
<dbReference type="Proteomes" id="UP000016183">
    <property type="component" value="Unassembled WGS sequence"/>
</dbReference>
<proteinExistence type="predicted"/>
<gene>
    <name evidence="1" type="ORF">HMPREF9733_01767</name>
</gene>
<dbReference type="AlphaFoldDB" id="M2AGK6"/>
<dbReference type="EMBL" id="AGDZ01000027">
    <property type="protein sequence ID" value="EMB22351.1"/>
    <property type="molecule type" value="Genomic_DNA"/>
</dbReference>
<sequence length="86" mass="9925">MSEKTSEITDWETKKFNELFDDEIRVLTRRRANSNDCSIEDLKGTLNALYILEGNNIAGRSKVHEIALSASIAAYEKFIEDWKNEK</sequence>
<evidence type="ECO:0000313" key="1">
    <source>
        <dbReference type="EMBL" id="EMB22351.1"/>
    </source>
</evidence>
<reference evidence="1 2" key="1">
    <citation type="submission" date="2012-01" db="EMBL/GenBank/DDBJ databases">
        <title>The Genome Sequence of Treponema denticola SP33.</title>
        <authorList>
            <consortium name="The Broad Institute Genome Sequencing Platform"/>
            <person name="Earl A."/>
            <person name="Ward D."/>
            <person name="Feldgarden M."/>
            <person name="Gevers D."/>
            <person name="Blanton J.M."/>
            <person name="Fenno C.J."/>
            <person name="Baranova O.V."/>
            <person name="Mathney J."/>
            <person name="Dewhirst F.E."/>
            <person name="Izard J."/>
            <person name="Young S.K."/>
            <person name="Zeng Q."/>
            <person name="Gargeya S."/>
            <person name="Fitzgerald M."/>
            <person name="Haas B."/>
            <person name="Abouelleil A."/>
            <person name="Alvarado L."/>
            <person name="Arachchi H.M."/>
            <person name="Berlin A."/>
            <person name="Chapman S.B."/>
            <person name="Gearin G."/>
            <person name="Goldberg J."/>
            <person name="Griggs A."/>
            <person name="Gujja S."/>
            <person name="Hansen M."/>
            <person name="Heiman D."/>
            <person name="Howarth C."/>
            <person name="Larimer J."/>
            <person name="Lui A."/>
            <person name="MacDonald P.J.P."/>
            <person name="McCowen C."/>
            <person name="Montmayeur A."/>
            <person name="Murphy C."/>
            <person name="Neiman D."/>
            <person name="Pearson M."/>
            <person name="Priest M."/>
            <person name="Roberts A."/>
            <person name="Saif S."/>
            <person name="Shea T."/>
            <person name="Sisk P."/>
            <person name="Stolte C."/>
            <person name="Sykes S."/>
            <person name="Wortman J."/>
            <person name="Nusbaum C."/>
            <person name="Birren B."/>
        </authorList>
    </citation>
    <scope>NUCLEOTIDE SEQUENCE [LARGE SCALE GENOMIC DNA]</scope>
    <source>
        <strain evidence="1 2">SP33</strain>
    </source>
</reference>
<evidence type="ECO:0000313" key="2">
    <source>
        <dbReference type="Proteomes" id="UP000016183"/>
    </source>
</evidence>
<comment type="caution">
    <text evidence="1">The sequence shown here is derived from an EMBL/GenBank/DDBJ whole genome shotgun (WGS) entry which is preliminary data.</text>
</comment>
<dbReference type="RefSeq" id="WP_010696480.1">
    <property type="nucleotide sequence ID" value="NZ_KB442454.1"/>
</dbReference>
<name>M2AGK6_TREDN</name>
<dbReference type="PATRIC" id="fig|999437.3.peg.1824"/>
<protein>
    <submittedName>
        <fullName evidence="1">Uncharacterized protein</fullName>
    </submittedName>
</protein>
<accession>M2AGK6</accession>
<organism evidence="1 2">
    <name type="scientific">Treponema denticola SP33</name>
    <dbReference type="NCBI Taxonomy" id="999437"/>
    <lineage>
        <taxon>Bacteria</taxon>
        <taxon>Pseudomonadati</taxon>
        <taxon>Spirochaetota</taxon>
        <taxon>Spirochaetia</taxon>
        <taxon>Spirochaetales</taxon>
        <taxon>Treponemataceae</taxon>
        <taxon>Treponema</taxon>
    </lineage>
</organism>
<dbReference type="OrthoDB" id="371237at2"/>